<dbReference type="SUPFAM" id="SSF53187">
    <property type="entry name" value="Zn-dependent exopeptidases"/>
    <property type="match status" value="1"/>
</dbReference>
<evidence type="ECO:0000256" key="4">
    <source>
        <dbReference type="ARBA" id="ARBA00022801"/>
    </source>
</evidence>
<dbReference type="GO" id="GO:0006508">
    <property type="term" value="P:proteolysis"/>
    <property type="evidence" value="ECO:0007669"/>
    <property type="project" value="UniProtKB-KW"/>
</dbReference>
<gene>
    <name evidence="7" type="ORF">H9850_08660</name>
</gene>
<dbReference type="PANTHER" id="PTHR11963">
    <property type="entry name" value="LEUCINE AMINOPEPTIDASE-RELATED"/>
    <property type="match status" value="1"/>
</dbReference>
<comment type="similarity">
    <text evidence="1">Belongs to the peptidase M17 family.</text>
</comment>
<comment type="caution">
    <text evidence="7">The sequence shown here is derived from an EMBL/GenBank/DDBJ whole genome shotgun (WGS) entry which is preliminary data.</text>
</comment>
<evidence type="ECO:0000259" key="6">
    <source>
        <dbReference type="PROSITE" id="PS00631"/>
    </source>
</evidence>
<reference evidence="7" key="1">
    <citation type="journal article" date="2021" name="PeerJ">
        <title>Extensive microbial diversity within the chicken gut microbiome revealed by metagenomics and culture.</title>
        <authorList>
            <person name="Gilroy R."/>
            <person name="Ravi A."/>
            <person name="Getino M."/>
            <person name="Pursley I."/>
            <person name="Horton D.L."/>
            <person name="Alikhan N.F."/>
            <person name="Baker D."/>
            <person name="Gharbi K."/>
            <person name="Hall N."/>
            <person name="Watson M."/>
            <person name="Adriaenssens E.M."/>
            <person name="Foster-Nyarko E."/>
            <person name="Jarju S."/>
            <person name="Secka A."/>
            <person name="Antonio M."/>
            <person name="Oren A."/>
            <person name="Chaudhuri R.R."/>
            <person name="La Ragione R."/>
            <person name="Hildebrand F."/>
            <person name="Pallen M.J."/>
        </authorList>
    </citation>
    <scope>NUCLEOTIDE SEQUENCE</scope>
    <source>
        <strain evidence="7">USASDec5-558</strain>
    </source>
</reference>
<dbReference type="AlphaFoldDB" id="A0A9D1WEI1"/>
<feature type="domain" description="Cytosol aminopeptidase" evidence="6">
    <location>
        <begin position="315"/>
        <end position="322"/>
    </location>
</feature>
<evidence type="ECO:0000313" key="7">
    <source>
        <dbReference type="EMBL" id="HIX57525.1"/>
    </source>
</evidence>
<evidence type="ECO:0000256" key="5">
    <source>
        <dbReference type="ARBA" id="ARBA00023211"/>
    </source>
</evidence>
<dbReference type="Proteomes" id="UP000886829">
    <property type="component" value="Unassembled WGS sequence"/>
</dbReference>
<proteinExistence type="inferred from homology"/>
<accession>A0A9D1WEI1</accession>
<dbReference type="PROSITE" id="PS00631">
    <property type="entry name" value="CYTOSOL_AP"/>
    <property type="match status" value="1"/>
</dbReference>
<dbReference type="InterPro" id="IPR011356">
    <property type="entry name" value="Leucine_aapep/pepB"/>
</dbReference>
<evidence type="ECO:0000256" key="1">
    <source>
        <dbReference type="ARBA" id="ARBA00009528"/>
    </source>
</evidence>
<dbReference type="Gene3D" id="3.40.630.10">
    <property type="entry name" value="Zn peptidases"/>
    <property type="match status" value="1"/>
</dbReference>
<dbReference type="PANTHER" id="PTHR11963:SF20">
    <property type="entry name" value="PEPTIDASE B"/>
    <property type="match status" value="1"/>
</dbReference>
<name>A0A9D1WEI1_9GAMM</name>
<organism evidence="7 8">
    <name type="scientific">Candidatus Anaerobiospirillum pullistercoris</name>
    <dbReference type="NCBI Taxonomy" id="2838452"/>
    <lineage>
        <taxon>Bacteria</taxon>
        <taxon>Pseudomonadati</taxon>
        <taxon>Pseudomonadota</taxon>
        <taxon>Gammaproteobacteria</taxon>
        <taxon>Aeromonadales</taxon>
        <taxon>Succinivibrionaceae</taxon>
        <taxon>Anaerobiospirillum</taxon>
    </lineage>
</organism>
<evidence type="ECO:0000256" key="3">
    <source>
        <dbReference type="ARBA" id="ARBA00022670"/>
    </source>
</evidence>
<dbReference type="GO" id="GO:0070006">
    <property type="term" value="F:metalloaminopeptidase activity"/>
    <property type="evidence" value="ECO:0007669"/>
    <property type="project" value="InterPro"/>
</dbReference>
<reference evidence="7" key="2">
    <citation type="submission" date="2021-04" db="EMBL/GenBank/DDBJ databases">
        <authorList>
            <person name="Gilroy R."/>
        </authorList>
    </citation>
    <scope>NUCLEOTIDE SEQUENCE</scope>
    <source>
        <strain evidence="7">USASDec5-558</strain>
    </source>
</reference>
<keyword evidence="5" id="KW-0464">Manganese</keyword>
<dbReference type="PRINTS" id="PR00481">
    <property type="entry name" value="LAMNOPPTDASE"/>
</dbReference>
<sequence length="469" mass="50624">MTTTNDQLAANATCSFGPKIDIISYHSCDASFMAVHLTTKAAPDCFVEGTSMWPNEHGGFNVHVDLSDERALQAAGRTIAAAGLNKVKVTTSENDLRFDVITATQFVLAMYSDALENSGFSVALELDVPNLEAVRRNVSIITLGRVFANSPNNIYHTTELLEVYFKALEQAFTQNKGQGQLSFKIYKAGDALFDDNCVGLKTVGQSSAYEPCLGVVDYIGPGADENKVDIALVGKGIAFDTGGYDLKPSNYMQTMHTDKSGMIYMAAATILAGAMGAGKHVRCYMPCAENRISANSMVTGDIITYPNGVKVEIGNTDAEGRLILADALILASKDQPKFILDSATLTGAAKIAVGRDMCAVLSRSNKMDPQLEQAFNYTKEEYWLLPLREYHKRYIKAKRATIANTSHGDGAPGASTAAAFLSYFVDPNIKWTHIDLSNAYNKESSPYLGTGSTGSTILAIAHWLVGSQY</sequence>
<dbReference type="InterPro" id="IPR000819">
    <property type="entry name" value="Peptidase_M17_C"/>
</dbReference>
<evidence type="ECO:0000256" key="2">
    <source>
        <dbReference type="ARBA" id="ARBA00022438"/>
    </source>
</evidence>
<keyword evidence="3" id="KW-0645">Protease</keyword>
<dbReference type="Pfam" id="PF00883">
    <property type="entry name" value="Peptidase_M17"/>
    <property type="match status" value="1"/>
</dbReference>
<keyword evidence="2" id="KW-0031">Aminopeptidase</keyword>
<keyword evidence="4" id="KW-0378">Hydrolase</keyword>
<protein>
    <recommendedName>
        <fullName evidence="6">Cytosol aminopeptidase domain-containing protein</fullName>
    </recommendedName>
</protein>
<evidence type="ECO:0000313" key="8">
    <source>
        <dbReference type="Proteomes" id="UP000886829"/>
    </source>
</evidence>
<dbReference type="EMBL" id="DXEV01000170">
    <property type="protein sequence ID" value="HIX57525.1"/>
    <property type="molecule type" value="Genomic_DNA"/>
</dbReference>
<dbReference type="GO" id="GO:0005737">
    <property type="term" value="C:cytoplasm"/>
    <property type="evidence" value="ECO:0007669"/>
    <property type="project" value="InterPro"/>
</dbReference>
<dbReference type="GO" id="GO:0030145">
    <property type="term" value="F:manganese ion binding"/>
    <property type="evidence" value="ECO:0007669"/>
    <property type="project" value="InterPro"/>
</dbReference>